<reference evidence="2" key="1">
    <citation type="submission" date="2018-08" db="EMBL/GenBank/DDBJ databases">
        <authorList>
            <person name="Rossello M."/>
        </authorList>
    </citation>
    <scope>NUCLEOTIDE SEQUENCE [LARGE SCALE GENOMIC DNA]</scope>
    <source>
        <strain evidence="2">cv. Chinese Spring</strain>
    </source>
</reference>
<organism evidence="2">
    <name type="scientific">Triticum aestivum</name>
    <name type="common">Wheat</name>
    <dbReference type="NCBI Taxonomy" id="4565"/>
    <lineage>
        <taxon>Eukaryota</taxon>
        <taxon>Viridiplantae</taxon>
        <taxon>Streptophyta</taxon>
        <taxon>Embryophyta</taxon>
        <taxon>Tracheophyta</taxon>
        <taxon>Spermatophyta</taxon>
        <taxon>Magnoliopsida</taxon>
        <taxon>Liliopsida</taxon>
        <taxon>Poales</taxon>
        <taxon>Poaceae</taxon>
        <taxon>BOP clade</taxon>
        <taxon>Pooideae</taxon>
        <taxon>Triticodae</taxon>
        <taxon>Triticeae</taxon>
        <taxon>Triticinae</taxon>
        <taxon>Triticum</taxon>
    </lineage>
</organism>
<dbReference type="EnsemblPlants" id="TraesCS3D02G261200.1">
    <property type="protein sequence ID" value="TraesCS3D02G261200.1.cds1"/>
    <property type="gene ID" value="TraesCS3D02G261200"/>
</dbReference>
<evidence type="ECO:0000313" key="2">
    <source>
        <dbReference type="EnsemblPlants" id="TraesCS3D02G261200.1.cds1"/>
    </source>
</evidence>
<dbReference type="GeneID" id="123074673"/>
<dbReference type="OMA" id="RVARQCC"/>
<dbReference type="OrthoDB" id="690514at2759"/>
<dbReference type="Gramene" id="TraesNOR3D03G01932830.1">
    <property type="protein sequence ID" value="TraesNOR3D03G01932830.1.CDS1"/>
    <property type="gene ID" value="TraesNOR3D03G01932830"/>
</dbReference>
<dbReference type="Gramene" id="TraesJUL3D03G01924130.1">
    <property type="protein sequence ID" value="TraesJUL3D03G01924130.1.CDS1"/>
    <property type="gene ID" value="TraesJUL3D03G01924130"/>
</dbReference>
<feature type="region of interest" description="Disordered" evidence="1">
    <location>
        <begin position="1"/>
        <end position="48"/>
    </location>
</feature>
<dbReference type="Gramene" id="TraesLAC3D03G01847630.1">
    <property type="protein sequence ID" value="TraesLAC3D03G01847630.1.CDS1"/>
    <property type="gene ID" value="TraesLAC3D03G01847630"/>
</dbReference>
<dbReference type="Proteomes" id="UP000019116">
    <property type="component" value="Chromosome 3D"/>
</dbReference>
<dbReference type="RefSeq" id="XP_044353386.1">
    <property type="nucleotide sequence ID" value="XM_044497451.1"/>
</dbReference>
<dbReference type="AlphaFoldDB" id="A0A3B6GT73"/>
<protein>
    <submittedName>
        <fullName evidence="2">Uncharacterized protein</fullName>
    </submittedName>
</protein>
<evidence type="ECO:0000313" key="3">
    <source>
        <dbReference type="Proteomes" id="UP000019116"/>
    </source>
</evidence>
<proteinExistence type="predicted"/>
<dbReference type="Gramene" id="TraesSYM3D03G01929830.1">
    <property type="protein sequence ID" value="TraesSYM3D03G01929830.1.CDS1"/>
    <property type="gene ID" value="TraesSYM3D03G01929830"/>
</dbReference>
<feature type="compositionally biased region" description="Basic and acidic residues" evidence="1">
    <location>
        <begin position="25"/>
        <end position="48"/>
    </location>
</feature>
<dbReference type="Gramene" id="TraesCLE_scaffold_110136_01G000200.1">
    <property type="protein sequence ID" value="TraesCLE_scaffold_110136_01G000200.1"/>
    <property type="gene ID" value="TraesCLE_scaffold_110136_01G000200"/>
</dbReference>
<name>A0A3B6GT73_WHEAT</name>
<dbReference type="Gramene" id="TraesCS3D02G261200.1">
    <property type="protein sequence ID" value="TraesCS3D02G261200.1.cds1"/>
    <property type="gene ID" value="TraesCS3D02G261200"/>
</dbReference>
<dbReference type="Gramene" id="TraesJAG3D03G01914390.1">
    <property type="protein sequence ID" value="TraesJAG3D03G01914390.1.CDS1"/>
    <property type="gene ID" value="TraesJAG3D03G01914390"/>
</dbReference>
<feature type="compositionally biased region" description="Basic and acidic residues" evidence="1">
    <location>
        <begin position="113"/>
        <end position="129"/>
    </location>
</feature>
<keyword evidence="3" id="KW-1185">Reference proteome</keyword>
<dbReference type="Gramene" id="TraesPARA_EIv1.0_1117510.1">
    <property type="protein sequence ID" value="TraesPARA_EIv1.0_1117510.1.CDS1"/>
    <property type="gene ID" value="TraesPARA_EIv1.0_1117510"/>
</dbReference>
<dbReference type="Gramene" id="TraesMAC3D03G01904600.1">
    <property type="protein sequence ID" value="TraesMAC3D03G01904600.1.CDS1"/>
    <property type="gene ID" value="TraesMAC3D03G01904600"/>
</dbReference>
<dbReference type="Gramene" id="TraesARI3D03G01939610.1">
    <property type="protein sequence ID" value="TraesARI3D03G01939610.1.CDS1"/>
    <property type="gene ID" value="TraesARI3D03G01939610"/>
</dbReference>
<dbReference type="Gramene" id="TraesSTA3D03G01901020.1">
    <property type="protein sequence ID" value="TraesSTA3D03G01901020.1.CDS1"/>
    <property type="gene ID" value="TraesSTA3D03G01901020"/>
</dbReference>
<evidence type="ECO:0000256" key="1">
    <source>
        <dbReference type="SAM" id="MobiDB-lite"/>
    </source>
</evidence>
<feature type="compositionally biased region" description="Basic and acidic residues" evidence="1">
    <location>
        <begin position="1"/>
        <end position="11"/>
    </location>
</feature>
<dbReference type="Gramene" id="TraesROB_scaffold_067592_01G000200.1">
    <property type="protein sequence ID" value="TraesROB_scaffold_067592_01G000200.1"/>
    <property type="gene ID" value="TraesROB_scaffold_067592_01G000200"/>
</dbReference>
<reference evidence="2" key="2">
    <citation type="submission" date="2018-10" db="UniProtKB">
        <authorList>
            <consortium name="EnsemblPlants"/>
        </authorList>
    </citation>
    <scope>IDENTIFICATION</scope>
</reference>
<sequence length="148" mass="15766">MDAAAAEKETDAGGPRKKPAAGAGKRWDGEGAARGRDDSPAAPREDAGKDGALAECAVSCCVFCACLPVAVLCCVARAPVRAARRCWRLRRRRRPARRLAPGGSSSFSDAELGDLRQGRVRTMAEEDNGRAGSPASPRQPPPREDRRR</sequence>
<accession>A0A3B6GT73</accession>
<dbReference type="Gramene" id="TraesCS3D03G0608300.1">
    <property type="protein sequence ID" value="TraesCS3D03G0608300.1.CDS1"/>
    <property type="gene ID" value="TraesCS3D03G0608300"/>
</dbReference>
<dbReference type="Gramene" id="TraesLDM3D03G01904360.1">
    <property type="protein sequence ID" value="TraesLDM3D03G01904360.1.CDS1"/>
    <property type="gene ID" value="TraesLDM3D03G01904360"/>
</dbReference>
<gene>
    <name evidence="2" type="primary">LOC123074673</name>
</gene>
<dbReference type="Gramene" id="TraesCAD_scaffold_103170_01G000200.1">
    <property type="protein sequence ID" value="TraesCAD_scaffold_103170_01G000200.1"/>
    <property type="gene ID" value="TraesCAD_scaffold_103170_01G000200"/>
</dbReference>
<dbReference type="Gramene" id="TraesWEE_scaffold_010035_01G000200.1">
    <property type="protein sequence ID" value="TraesWEE_scaffold_010035_01G000200.1"/>
    <property type="gene ID" value="TraesWEE_scaffold_010035_01G000200"/>
</dbReference>
<feature type="region of interest" description="Disordered" evidence="1">
    <location>
        <begin position="94"/>
        <end position="148"/>
    </location>
</feature>